<proteinExistence type="predicted"/>
<sequence length="112" mass="13422">MSNMYIILLFLKAYKEWVEAGVPKHPYFDPAHGLCANLDRYNKYNYSFSHGRLLSIEDSLCHLFEEDGLSMLLPFNMPMFNQPRYMHEVHHENPWRIKWVNDTILKLEGKFK</sequence>
<organism evidence="1">
    <name type="scientific">Klebsiella phage vB_Kpn16-P2</name>
    <dbReference type="NCBI Taxonomy" id="3230846"/>
    <lineage>
        <taxon>Viruses</taxon>
    </lineage>
</organism>
<gene>
    <name evidence="1" type="ORF">vBKpn16P2_19</name>
</gene>
<protein>
    <submittedName>
        <fullName evidence="1">Uncharacterized protein</fullName>
    </submittedName>
</protein>
<dbReference type="EMBL" id="PP848842">
    <property type="protein sequence ID" value="XCG96134.1"/>
    <property type="molecule type" value="Genomic_DNA"/>
</dbReference>
<evidence type="ECO:0000313" key="1">
    <source>
        <dbReference type="EMBL" id="XCG96134.1"/>
    </source>
</evidence>
<name>A0AAU8ED52_9VIRU</name>
<accession>A0AAU8ED52</accession>
<reference evidence="1" key="1">
    <citation type="submission" date="2024-05" db="EMBL/GenBank/DDBJ databases">
        <authorList>
            <person name="Ferriol-Gonzalez C."/>
            <person name="Concha-Eloko R."/>
            <person name="Bernabeu-Gimeno M."/>
            <person name="Fernandez-Cuenca F."/>
            <person name="Canada-Garcia J.E."/>
            <person name="Garcia-Cobos S."/>
            <person name="Sanjuan R."/>
            <person name="Domingo-Calap P."/>
        </authorList>
    </citation>
    <scope>NUCLEOTIDE SEQUENCE</scope>
</reference>